<gene>
    <name evidence="4" type="ORF">GCM10009560_13190</name>
</gene>
<dbReference type="Gene3D" id="3.40.50.1820">
    <property type="entry name" value="alpha/beta hydrolase"/>
    <property type="match status" value="1"/>
</dbReference>
<dbReference type="Gene3D" id="2.140.10.30">
    <property type="entry name" value="Dipeptidylpeptidase IV, N-terminal domain"/>
    <property type="match status" value="1"/>
</dbReference>
<keyword evidence="5" id="KW-1185">Reference proteome</keyword>
<dbReference type="Pfam" id="PF00326">
    <property type="entry name" value="Peptidase_S9"/>
    <property type="match status" value="1"/>
</dbReference>
<organism evidence="4 5">
    <name type="scientific">Nonomuraea longicatena</name>
    <dbReference type="NCBI Taxonomy" id="83682"/>
    <lineage>
        <taxon>Bacteria</taxon>
        <taxon>Bacillati</taxon>
        <taxon>Actinomycetota</taxon>
        <taxon>Actinomycetes</taxon>
        <taxon>Streptosporangiales</taxon>
        <taxon>Streptosporangiaceae</taxon>
        <taxon>Nonomuraea</taxon>
    </lineage>
</organism>
<evidence type="ECO:0000259" key="3">
    <source>
        <dbReference type="Pfam" id="PF00930"/>
    </source>
</evidence>
<dbReference type="InterPro" id="IPR001375">
    <property type="entry name" value="Peptidase_S9_cat"/>
</dbReference>
<dbReference type="PANTHER" id="PTHR11731:SF193">
    <property type="entry name" value="DIPEPTIDYL PEPTIDASE 9"/>
    <property type="match status" value="1"/>
</dbReference>
<feature type="domain" description="Peptidase S9 prolyl oligopeptidase catalytic" evidence="2">
    <location>
        <begin position="412"/>
        <end position="607"/>
    </location>
</feature>
<comment type="caution">
    <text evidence="4">The sequence shown here is derived from an EMBL/GenBank/DDBJ whole genome shotgun (WGS) entry which is preliminary data.</text>
</comment>
<protein>
    <submittedName>
        <fullName evidence="4">Prolyl oligopeptidase family serine peptidase</fullName>
    </submittedName>
</protein>
<dbReference type="SUPFAM" id="SSF53474">
    <property type="entry name" value="alpha/beta-Hydrolases"/>
    <property type="match status" value="1"/>
</dbReference>
<dbReference type="InterPro" id="IPR002469">
    <property type="entry name" value="Peptidase_S9B_N"/>
</dbReference>
<evidence type="ECO:0000256" key="1">
    <source>
        <dbReference type="SAM" id="MobiDB-lite"/>
    </source>
</evidence>
<dbReference type="SUPFAM" id="SSF82171">
    <property type="entry name" value="DPP6 N-terminal domain-like"/>
    <property type="match status" value="1"/>
</dbReference>
<feature type="domain" description="Dipeptidylpeptidase IV N-terminal" evidence="3">
    <location>
        <begin position="90"/>
        <end position="331"/>
    </location>
</feature>
<dbReference type="EMBL" id="BAAAHQ010000004">
    <property type="protein sequence ID" value="GAA0917305.1"/>
    <property type="molecule type" value="Genomic_DNA"/>
</dbReference>
<dbReference type="InterPro" id="IPR029058">
    <property type="entry name" value="AB_hydrolase_fold"/>
</dbReference>
<sequence length="611" mass="67100">MACAREGRAMLRFMSFPEQFERTRRFTVGLPTAVTRDFYLRDGSLWSGEREVARDVGSYTLDGGVAAFARDGRVWTVTAGGEPRRLPTEEPAERPYPDPTGRRVAYVCDGALRVTGDDGDRPVAAPDGPEVTFGLAEYVAVESLERDRGFWWSPDGERLLVARVDTAKVGRRHLADLSDPSRPGTAVPYPAAGTANADVSLWITDLDGARTPVDTRGMEYVTAAGWDATGPYAAVMPRDQRLLQVLAIDPDTGASRVLSEQRDPAWVTLVPGLPARTAAGVLVTAEDHDDTRRLVYGGAPVTPPGLQLEEVLSVDGESVVFSATAEPTEQHRWIYDPAAGLRPYESPWRAPSRVERPVLELRRELLRLGPRELRAALYLPSGHDGGPLPVLLEPYGGLGLRKVLVRPNWWDYVSQWFAEQGFAVLAIDGRGTPGRGPAWERAVHHDIAGPVLDDQVEGLMAAAALRPELDLSRVAIRGWSFGGFLATLAVLRRPDVFHVGVAGAGVTDQRMYHTFWRERDLGHPDEHPDAYERCSTLLEAGSLRRPLLLVHGLLDDNVHPANTLRLSSALTAAGRPHEVLLLPGAGHRVDSARLLRHQLDFIRRNLSDQRP</sequence>
<dbReference type="PANTHER" id="PTHR11731">
    <property type="entry name" value="PROTEASE FAMILY S9B,C DIPEPTIDYL-PEPTIDASE IV-RELATED"/>
    <property type="match status" value="1"/>
</dbReference>
<dbReference type="Pfam" id="PF00930">
    <property type="entry name" value="DPPIV_N"/>
    <property type="match status" value="1"/>
</dbReference>
<name>A0ABN1NVW5_9ACTN</name>
<reference evidence="4 5" key="1">
    <citation type="journal article" date="2019" name="Int. J. Syst. Evol. Microbiol.">
        <title>The Global Catalogue of Microorganisms (GCM) 10K type strain sequencing project: providing services to taxonomists for standard genome sequencing and annotation.</title>
        <authorList>
            <consortium name="The Broad Institute Genomics Platform"/>
            <consortium name="The Broad Institute Genome Sequencing Center for Infectious Disease"/>
            <person name="Wu L."/>
            <person name="Ma J."/>
        </authorList>
    </citation>
    <scope>NUCLEOTIDE SEQUENCE [LARGE SCALE GENOMIC DNA]</scope>
    <source>
        <strain evidence="4 5">JCM 11136</strain>
    </source>
</reference>
<proteinExistence type="predicted"/>
<evidence type="ECO:0000259" key="2">
    <source>
        <dbReference type="Pfam" id="PF00326"/>
    </source>
</evidence>
<evidence type="ECO:0000313" key="4">
    <source>
        <dbReference type="EMBL" id="GAA0917305.1"/>
    </source>
</evidence>
<dbReference type="InterPro" id="IPR050278">
    <property type="entry name" value="Serine_Prot_S9B/DPPIV"/>
</dbReference>
<accession>A0ABN1NVW5</accession>
<dbReference type="Proteomes" id="UP001501578">
    <property type="component" value="Unassembled WGS sequence"/>
</dbReference>
<feature type="region of interest" description="Disordered" evidence="1">
    <location>
        <begin position="81"/>
        <end position="100"/>
    </location>
</feature>
<evidence type="ECO:0000313" key="5">
    <source>
        <dbReference type="Proteomes" id="UP001501578"/>
    </source>
</evidence>
<feature type="compositionally biased region" description="Basic and acidic residues" evidence="1">
    <location>
        <begin position="82"/>
        <end position="96"/>
    </location>
</feature>